<dbReference type="InterPro" id="IPR038706">
    <property type="entry name" value="Type_VI_SciN-like_sf"/>
</dbReference>
<dbReference type="AlphaFoldDB" id="A0A5E4YEH6"/>
<name>A0A5E4YEH6_9BURK</name>
<reference evidence="1 2" key="1">
    <citation type="submission" date="2019-08" db="EMBL/GenBank/DDBJ databases">
        <authorList>
            <person name="Peeters C."/>
        </authorList>
    </citation>
    <scope>NUCLEOTIDE SEQUENCE [LARGE SCALE GENOMIC DNA]</scope>
    <source>
        <strain evidence="1 2">LMG 31115</strain>
    </source>
</reference>
<keyword evidence="2" id="KW-1185">Reference proteome</keyword>
<dbReference type="PROSITE" id="PS51257">
    <property type="entry name" value="PROKAR_LIPOPROTEIN"/>
    <property type="match status" value="1"/>
</dbReference>
<gene>
    <name evidence="1" type="ORF">PIN31115_04432</name>
</gene>
<evidence type="ECO:0000313" key="2">
    <source>
        <dbReference type="Proteomes" id="UP000333828"/>
    </source>
</evidence>
<dbReference type="EMBL" id="CABPSI010000005">
    <property type="protein sequence ID" value="VVE46798.1"/>
    <property type="molecule type" value="Genomic_DNA"/>
</dbReference>
<evidence type="ECO:0000313" key="1">
    <source>
        <dbReference type="EMBL" id="VVE46798.1"/>
    </source>
</evidence>
<dbReference type="Proteomes" id="UP000333828">
    <property type="component" value="Unassembled WGS sequence"/>
</dbReference>
<protein>
    <submittedName>
        <fullName evidence="1">Type VI secretion system-associated lipoprotein</fullName>
    </submittedName>
</protein>
<accession>A0A5E4YEH6</accession>
<proteinExistence type="predicted"/>
<dbReference type="Pfam" id="PF12790">
    <property type="entry name" value="T6SS-SciN"/>
    <property type="match status" value="1"/>
</dbReference>
<sequence length="233" mass="24939">MANRGSRWGRMRRGLSVTGALALFGFSTGCSSFNQMLGGSSEQDALAGLSWSYEQRAIEVSIHADDRLNLADGQAHGLFIRIVQMADPSVFVSHISHPDAIAQLLTRMTLPTGFVAMDSIYVQPGEQRRLSFARAEGAKYVGVVAGYADLTRHDLMRLFRIGVAVKRSGWLVKSRSASPAVLVIDLQLGAQGIDAGEPGAAQRTLLVQPTAGPVPLHTPLDTSVDAGVDVVRE</sequence>
<keyword evidence="1" id="KW-0449">Lipoprotein</keyword>
<dbReference type="NCBIfam" id="TIGR03352">
    <property type="entry name" value="VI_chp_3"/>
    <property type="match status" value="1"/>
</dbReference>
<dbReference type="InterPro" id="IPR017734">
    <property type="entry name" value="T6SS_SciN"/>
</dbReference>
<organism evidence="1 2">
    <name type="scientific">Pandoraea iniqua</name>
    <dbReference type="NCBI Taxonomy" id="2508288"/>
    <lineage>
        <taxon>Bacteria</taxon>
        <taxon>Pseudomonadati</taxon>
        <taxon>Pseudomonadota</taxon>
        <taxon>Betaproteobacteria</taxon>
        <taxon>Burkholderiales</taxon>
        <taxon>Burkholderiaceae</taxon>
        <taxon>Pandoraea</taxon>
    </lineage>
</organism>
<dbReference type="Gene3D" id="2.60.40.4150">
    <property type="entry name" value="Type VI secretion system, lipoprotein SciN"/>
    <property type="match status" value="1"/>
</dbReference>